<dbReference type="SMART" id="SM00387">
    <property type="entry name" value="HATPase_c"/>
    <property type="match status" value="1"/>
</dbReference>
<evidence type="ECO:0000256" key="9">
    <source>
        <dbReference type="ARBA" id="ARBA00023012"/>
    </source>
</evidence>
<gene>
    <name evidence="13" type="ORF">J2W49_002720</name>
</gene>
<protein>
    <recommendedName>
        <fullName evidence="3">histidine kinase</fullName>
        <ecNumber evidence="3">2.7.13.3</ecNumber>
    </recommendedName>
</protein>
<feature type="domain" description="HAMP" evidence="12">
    <location>
        <begin position="211"/>
        <end position="263"/>
    </location>
</feature>
<dbReference type="CDD" id="cd00075">
    <property type="entry name" value="HATPase"/>
    <property type="match status" value="1"/>
</dbReference>
<dbReference type="InterPro" id="IPR003661">
    <property type="entry name" value="HisK_dim/P_dom"/>
</dbReference>
<dbReference type="InterPro" id="IPR036890">
    <property type="entry name" value="HATPase_C_sf"/>
</dbReference>
<evidence type="ECO:0000256" key="7">
    <source>
        <dbReference type="ARBA" id="ARBA00022777"/>
    </source>
</evidence>
<dbReference type="EMBL" id="JAVDWU010000005">
    <property type="protein sequence ID" value="MDR7150757.1"/>
    <property type="molecule type" value="Genomic_DNA"/>
</dbReference>
<keyword evidence="9" id="KW-0902">Two-component regulatory system</keyword>
<keyword evidence="8 10" id="KW-1133">Transmembrane helix</keyword>
<dbReference type="InterPro" id="IPR036097">
    <property type="entry name" value="HisK_dim/P_sf"/>
</dbReference>
<proteinExistence type="predicted"/>
<evidence type="ECO:0000259" key="11">
    <source>
        <dbReference type="PROSITE" id="PS50109"/>
    </source>
</evidence>
<evidence type="ECO:0000256" key="4">
    <source>
        <dbReference type="ARBA" id="ARBA00022553"/>
    </source>
</evidence>
<comment type="caution">
    <text evidence="13">The sequence shown here is derived from an EMBL/GenBank/DDBJ whole genome shotgun (WGS) entry which is preliminary data.</text>
</comment>
<dbReference type="PROSITE" id="PS50109">
    <property type="entry name" value="HIS_KIN"/>
    <property type="match status" value="1"/>
</dbReference>
<dbReference type="PROSITE" id="PS50885">
    <property type="entry name" value="HAMP"/>
    <property type="match status" value="1"/>
</dbReference>
<evidence type="ECO:0000256" key="2">
    <source>
        <dbReference type="ARBA" id="ARBA00004370"/>
    </source>
</evidence>
<evidence type="ECO:0000256" key="1">
    <source>
        <dbReference type="ARBA" id="ARBA00000085"/>
    </source>
</evidence>
<dbReference type="SUPFAM" id="SSF47384">
    <property type="entry name" value="Homodimeric domain of signal transducing histidine kinase"/>
    <property type="match status" value="1"/>
</dbReference>
<evidence type="ECO:0000256" key="10">
    <source>
        <dbReference type="SAM" id="Phobius"/>
    </source>
</evidence>
<dbReference type="Pfam" id="PF00512">
    <property type="entry name" value="HisKA"/>
    <property type="match status" value="1"/>
</dbReference>
<evidence type="ECO:0000256" key="6">
    <source>
        <dbReference type="ARBA" id="ARBA00022692"/>
    </source>
</evidence>
<dbReference type="PANTHER" id="PTHR45436">
    <property type="entry name" value="SENSOR HISTIDINE KINASE YKOH"/>
    <property type="match status" value="1"/>
</dbReference>
<feature type="transmembrane region" description="Helical" evidence="10">
    <location>
        <begin position="21"/>
        <end position="41"/>
    </location>
</feature>
<keyword evidence="7 13" id="KW-0418">Kinase</keyword>
<reference evidence="13 14" key="1">
    <citation type="submission" date="2023-07" db="EMBL/GenBank/DDBJ databases">
        <title>Sorghum-associated microbial communities from plants grown in Nebraska, USA.</title>
        <authorList>
            <person name="Schachtman D."/>
        </authorList>
    </citation>
    <scope>NUCLEOTIDE SEQUENCE [LARGE SCALE GENOMIC DNA]</scope>
    <source>
        <strain evidence="13 14">4249</strain>
    </source>
</reference>
<dbReference type="SMART" id="SM00388">
    <property type="entry name" value="HisKA"/>
    <property type="match status" value="1"/>
</dbReference>
<dbReference type="Proteomes" id="UP001265700">
    <property type="component" value="Unassembled WGS sequence"/>
</dbReference>
<keyword evidence="14" id="KW-1185">Reference proteome</keyword>
<comment type="catalytic activity">
    <reaction evidence="1">
        <text>ATP + protein L-histidine = ADP + protein N-phospho-L-histidine.</text>
        <dbReference type="EC" id="2.7.13.3"/>
    </reaction>
</comment>
<name>A0ABU1WNZ0_9BURK</name>
<dbReference type="Pfam" id="PF08521">
    <property type="entry name" value="2CSK_N"/>
    <property type="match status" value="1"/>
</dbReference>
<dbReference type="SUPFAM" id="SSF55874">
    <property type="entry name" value="ATPase domain of HSP90 chaperone/DNA topoisomerase II/histidine kinase"/>
    <property type="match status" value="1"/>
</dbReference>
<dbReference type="InterPro" id="IPR003660">
    <property type="entry name" value="HAMP_dom"/>
</dbReference>
<evidence type="ECO:0000256" key="5">
    <source>
        <dbReference type="ARBA" id="ARBA00022679"/>
    </source>
</evidence>
<dbReference type="InterPro" id="IPR005467">
    <property type="entry name" value="His_kinase_dom"/>
</dbReference>
<dbReference type="GO" id="GO:0004673">
    <property type="term" value="F:protein histidine kinase activity"/>
    <property type="evidence" value="ECO:0007669"/>
    <property type="project" value="UniProtKB-EC"/>
</dbReference>
<evidence type="ECO:0000259" key="12">
    <source>
        <dbReference type="PROSITE" id="PS50885"/>
    </source>
</evidence>
<dbReference type="InterPro" id="IPR013727">
    <property type="entry name" value="2CSK_N"/>
</dbReference>
<keyword evidence="10" id="KW-0472">Membrane</keyword>
<dbReference type="Gene3D" id="1.10.287.130">
    <property type="match status" value="1"/>
</dbReference>
<dbReference type="Gene3D" id="3.30.565.10">
    <property type="entry name" value="Histidine kinase-like ATPase, C-terminal domain"/>
    <property type="match status" value="1"/>
</dbReference>
<keyword evidence="6 10" id="KW-0812">Transmembrane</keyword>
<dbReference type="CDD" id="cd00082">
    <property type="entry name" value="HisKA"/>
    <property type="match status" value="1"/>
</dbReference>
<comment type="subcellular location">
    <subcellularLocation>
        <location evidence="2">Membrane</location>
    </subcellularLocation>
</comment>
<dbReference type="RefSeq" id="WP_405001023.1">
    <property type="nucleotide sequence ID" value="NZ_JAVDWU010000005.1"/>
</dbReference>
<feature type="domain" description="Histidine kinase" evidence="11">
    <location>
        <begin position="271"/>
        <end position="495"/>
    </location>
</feature>
<evidence type="ECO:0000313" key="13">
    <source>
        <dbReference type="EMBL" id="MDR7150757.1"/>
    </source>
</evidence>
<accession>A0ABU1WNZ0</accession>
<dbReference type="InterPro" id="IPR003594">
    <property type="entry name" value="HATPase_dom"/>
</dbReference>
<evidence type="ECO:0000256" key="3">
    <source>
        <dbReference type="ARBA" id="ARBA00012438"/>
    </source>
</evidence>
<dbReference type="EC" id="2.7.13.3" evidence="3"/>
<dbReference type="PANTHER" id="PTHR45436:SF5">
    <property type="entry name" value="SENSOR HISTIDINE KINASE TRCS"/>
    <property type="match status" value="1"/>
</dbReference>
<evidence type="ECO:0000256" key="8">
    <source>
        <dbReference type="ARBA" id="ARBA00022989"/>
    </source>
</evidence>
<keyword evidence="5 13" id="KW-0808">Transferase</keyword>
<sequence length="495" mass="54010">MRLFPDRSAPEGMIWGLQRRLLVLLMLPLGVVALVSVYLHYQRAGTAALQQDQQLLRLVPLLVDSVVVTTQRRQAVDSATEPFLNQGALSQTQPGLALLLAPPVDEFLKEREGVAFYGIFNAQGTPLLGESWFPTVLPATGDPEFLSVVEGGITYRVVAQRSSSSAGDLIVMLADGSDARQNWLQTVLLRVLLPNVALLVLAAIAVTWAVARALQPLIDLKQAVERRSPRDLSPIVTDSAPSEVRPLVASLNRLFGLVNAQTEAQRRFVADAAHQLRTPLAGLQAQVEAWAQAARGMSTGELLPLRVDQVRRMRDATRRTSQLANQLLALSRADTVSVEAQPEQQVDLKDLCESILALYLDAAADRQIDLGLETREAQVRGHAWLLRELLINLVDNAIRYTPVGGRVTLRCGQTKSPDERSAWLEVEDDGPGIPCDEQERVLQRFYRVPGTVGEGNGLGLAIADEIARAHHTQLQLAVGAMGHGLRVRVVFAAVA</sequence>
<evidence type="ECO:0000313" key="14">
    <source>
        <dbReference type="Proteomes" id="UP001265700"/>
    </source>
</evidence>
<dbReference type="InterPro" id="IPR050428">
    <property type="entry name" value="TCS_sensor_his_kinase"/>
</dbReference>
<dbReference type="Pfam" id="PF02518">
    <property type="entry name" value="HATPase_c"/>
    <property type="match status" value="1"/>
</dbReference>
<organism evidence="13 14">
    <name type="scientific">Hydrogenophaga palleronii</name>
    <dbReference type="NCBI Taxonomy" id="65655"/>
    <lineage>
        <taxon>Bacteria</taxon>
        <taxon>Pseudomonadati</taxon>
        <taxon>Pseudomonadota</taxon>
        <taxon>Betaproteobacteria</taxon>
        <taxon>Burkholderiales</taxon>
        <taxon>Comamonadaceae</taxon>
        <taxon>Hydrogenophaga</taxon>
    </lineage>
</organism>
<keyword evidence="4" id="KW-0597">Phosphoprotein</keyword>
<feature type="transmembrane region" description="Helical" evidence="10">
    <location>
        <begin position="187"/>
        <end position="211"/>
    </location>
</feature>